<comment type="caution">
    <text evidence="10">The sequence shown here is derived from an EMBL/GenBank/DDBJ whole genome shotgun (WGS) entry which is preliminary data.</text>
</comment>
<evidence type="ECO:0000313" key="11">
    <source>
        <dbReference type="Proteomes" id="UP000256779"/>
    </source>
</evidence>
<dbReference type="SUPFAM" id="SSF143430">
    <property type="entry name" value="TTP0101/SSO1404-like"/>
    <property type="match status" value="1"/>
</dbReference>
<feature type="binding site" evidence="9">
    <location>
        <position position="20"/>
    </location>
    <ligand>
        <name>Mg(2+)</name>
        <dbReference type="ChEBI" id="CHEBI:18420"/>
        <note>catalytic</note>
    </ligand>
</feature>
<keyword evidence="11" id="KW-1185">Reference proteome</keyword>
<sequence>MSSQERFNQYRIMWVLVFFDLPTETKKDRSNYRRFVDMLEKDGFTRFQFSIFLRHCPSMENALVHIKRVKMHLPPKGHVAIIRITDKQFGMMEIFKATKQADTPEPPQQLELF</sequence>
<proteinExistence type="inferred from homology"/>
<evidence type="ECO:0000256" key="5">
    <source>
        <dbReference type="ARBA" id="ARBA00022759"/>
    </source>
</evidence>
<dbReference type="NCBIfam" id="TIGR01573">
    <property type="entry name" value="cas2"/>
    <property type="match status" value="1"/>
</dbReference>
<evidence type="ECO:0000256" key="7">
    <source>
        <dbReference type="ARBA" id="ARBA00022842"/>
    </source>
</evidence>
<gene>
    <name evidence="9" type="primary">cas2</name>
    <name evidence="10" type="ORF">C7460_12234</name>
</gene>
<comment type="function">
    <text evidence="9">CRISPR (clustered regularly interspaced short palindromic repeat), is an adaptive immune system that provides protection against mobile genetic elements (viruses, transposable elements and conjugative plasmids). CRISPR clusters contain sequences complementary to antecedent mobile elements and target invading nucleic acids. CRISPR clusters are transcribed and processed into CRISPR RNA (crRNA). Functions as a ssRNA-specific endoribonuclease. Involved in the integration of spacer DNA into the CRISPR cassette.</text>
</comment>
<dbReference type="RefSeq" id="WP_245986478.1">
    <property type="nucleotide sequence ID" value="NZ_QREG01000022.1"/>
</dbReference>
<comment type="subunit">
    <text evidence="9">Homodimer, forms a heterotetramer with a Cas1 homodimer.</text>
</comment>
<comment type="similarity">
    <text evidence="2 9">Belongs to the CRISPR-associated endoribonuclease Cas2 protein family.</text>
</comment>
<name>A0A3D9KYY6_MARFU</name>
<dbReference type="HAMAP" id="MF_01471">
    <property type="entry name" value="Cas2"/>
    <property type="match status" value="1"/>
</dbReference>
<dbReference type="GO" id="GO:0016787">
    <property type="term" value="F:hydrolase activity"/>
    <property type="evidence" value="ECO:0007669"/>
    <property type="project" value="UniProtKB-KW"/>
</dbReference>
<evidence type="ECO:0000256" key="9">
    <source>
        <dbReference type="HAMAP-Rule" id="MF_01471"/>
    </source>
</evidence>
<keyword evidence="6 9" id="KW-0378">Hydrolase</keyword>
<reference evidence="10 11" key="1">
    <citation type="submission" date="2018-07" db="EMBL/GenBank/DDBJ databases">
        <title>Genomic Encyclopedia of Type Strains, Phase IV (KMG-IV): sequencing the most valuable type-strain genomes for metagenomic binning, comparative biology and taxonomic classification.</title>
        <authorList>
            <person name="Goeker M."/>
        </authorList>
    </citation>
    <scope>NUCLEOTIDE SEQUENCE [LARGE SCALE GENOMIC DNA]</scope>
    <source>
        <strain evidence="10 11">DSM 4134</strain>
    </source>
</reference>
<protein>
    <recommendedName>
        <fullName evidence="9">CRISPR-associated endoribonuclease Cas2</fullName>
        <ecNumber evidence="9">3.1.-.-</ecNumber>
    </recommendedName>
</protein>
<organism evidence="10 11">
    <name type="scientific">Marinoscillum furvescens DSM 4134</name>
    <dbReference type="NCBI Taxonomy" id="1122208"/>
    <lineage>
        <taxon>Bacteria</taxon>
        <taxon>Pseudomonadati</taxon>
        <taxon>Bacteroidota</taxon>
        <taxon>Cytophagia</taxon>
        <taxon>Cytophagales</taxon>
        <taxon>Reichenbachiellaceae</taxon>
        <taxon>Marinoscillum</taxon>
    </lineage>
</organism>
<dbReference type="Proteomes" id="UP000256779">
    <property type="component" value="Unassembled WGS sequence"/>
</dbReference>
<evidence type="ECO:0000256" key="3">
    <source>
        <dbReference type="ARBA" id="ARBA00022722"/>
    </source>
</evidence>
<evidence type="ECO:0000256" key="6">
    <source>
        <dbReference type="ARBA" id="ARBA00022801"/>
    </source>
</evidence>
<keyword evidence="7 9" id="KW-0460">Magnesium</keyword>
<dbReference type="Gene3D" id="3.30.70.240">
    <property type="match status" value="1"/>
</dbReference>
<dbReference type="InterPro" id="IPR021127">
    <property type="entry name" value="CRISPR_associated_Cas2"/>
</dbReference>
<dbReference type="InterPro" id="IPR019199">
    <property type="entry name" value="Virulence_VapD/CRISPR_Cas2"/>
</dbReference>
<dbReference type="EMBL" id="QREG01000022">
    <property type="protein sequence ID" value="RED94093.1"/>
    <property type="molecule type" value="Genomic_DNA"/>
</dbReference>
<keyword evidence="3 9" id="KW-0540">Nuclease</keyword>
<keyword evidence="5 9" id="KW-0255">Endonuclease</keyword>
<evidence type="ECO:0000256" key="8">
    <source>
        <dbReference type="ARBA" id="ARBA00023118"/>
    </source>
</evidence>
<dbReference type="GO" id="GO:0046872">
    <property type="term" value="F:metal ion binding"/>
    <property type="evidence" value="ECO:0007669"/>
    <property type="project" value="UniProtKB-UniRule"/>
</dbReference>
<evidence type="ECO:0000256" key="2">
    <source>
        <dbReference type="ARBA" id="ARBA00009959"/>
    </source>
</evidence>
<comment type="cofactor">
    <cofactor evidence="1 9">
        <name>Mg(2+)</name>
        <dbReference type="ChEBI" id="CHEBI:18420"/>
    </cofactor>
</comment>
<keyword evidence="8 9" id="KW-0051">Antiviral defense</keyword>
<dbReference type="GO" id="GO:0043571">
    <property type="term" value="P:maintenance of CRISPR repeat elements"/>
    <property type="evidence" value="ECO:0007669"/>
    <property type="project" value="UniProtKB-UniRule"/>
</dbReference>
<dbReference type="EC" id="3.1.-.-" evidence="9"/>
<dbReference type="GO" id="GO:0004521">
    <property type="term" value="F:RNA endonuclease activity"/>
    <property type="evidence" value="ECO:0007669"/>
    <property type="project" value="InterPro"/>
</dbReference>
<dbReference type="GO" id="GO:0051607">
    <property type="term" value="P:defense response to virus"/>
    <property type="evidence" value="ECO:0007669"/>
    <property type="project" value="UniProtKB-UniRule"/>
</dbReference>
<dbReference type="AlphaFoldDB" id="A0A3D9KYY6"/>
<accession>A0A3D9KYY6</accession>
<evidence type="ECO:0000313" key="10">
    <source>
        <dbReference type="EMBL" id="RED94093.1"/>
    </source>
</evidence>
<keyword evidence="4 9" id="KW-0479">Metal-binding</keyword>
<dbReference type="Pfam" id="PF09827">
    <property type="entry name" value="CRISPR_Cas2"/>
    <property type="match status" value="1"/>
</dbReference>
<evidence type="ECO:0000256" key="4">
    <source>
        <dbReference type="ARBA" id="ARBA00022723"/>
    </source>
</evidence>
<evidence type="ECO:0000256" key="1">
    <source>
        <dbReference type="ARBA" id="ARBA00001946"/>
    </source>
</evidence>